<keyword evidence="7 8" id="KW-0472">Membrane</keyword>
<dbReference type="InterPro" id="IPR000515">
    <property type="entry name" value="MetI-like"/>
</dbReference>
<reference evidence="10 11" key="1">
    <citation type="submission" date="2019-03" db="EMBL/GenBank/DDBJ databases">
        <title>Genomic Encyclopedia of Type Strains, Phase IV (KMG-IV): sequencing the most valuable type-strain genomes for metagenomic binning, comparative biology and taxonomic classification.</title>
        <authorList>
            <person name="Goeker M."/>
        </authorList>
    </citation>
    <scope>NUCLEOTIDE SEQUENCE [LARGE SCALE GENOMIC DNA]</scope>
    <source>
        <strain evidence="10 11">DSM 101</strain>
    </source>
</reference>
<keyword evidence="5 8" id="KW-0812">Transmembrane</keyword>
<dbReference type="OrthoDB" id="7341446at2"/>
<evidence type="ECO:0000313" key="10">
    <source>
        <dbReference type="EMBL" id="TCK19636.1"/>
    </source>
</evidence>
<comment type="subcellular location">
    <subcellularLocation>
        <location evidence="1">Cell inner membrane</location>
        <topology evidence="1">Multi-pass membrane protein</topology>
    </subcellularLocation>
    <subcellularLocation>
        <location evidence="8">Cell membrane</location>
        <topology evidence="8">Multi-pass membrane protein</topology>
    </subcellularLocation>
</comment>
<dbReference type="InterPro" id="IPR035906">
    <property type="entry name" value="MetI-like_sf"/>
</dbReference>
<feature type="transmembrane region" description="Helical" evidence="8">
    <location>
        <begin position="57"/>
        <end position="80"/>
    </location>
</feature>
<dbReference type="PROSITE" id="PS50928">
    <property type="entry name" value="ABC_TM1"/>
    <property type="match status" value="1"/>
</dbReference>
<evidence type="ECO:0000256" key="5">
    <source>
        <dbReference type="ARBA" id="ARBA00022692"/>
    </source>
</evidence>
<keyword evidence="3 8" id="KW-0813">Transport</keyword>
<dbReference type="EMBL" id="SMFY01000005">
    <property type="protein sequence ID" value="TCK19636.1"/>
    <property type="molecule type" value="Genomic_DNA"/>
</dbReference>
<dbReference type="AlphaFoldDB" id="A0A4V2PH75"/>
<feature type="transmembrane region" description="Helical" evidence="8">
    <location>
        <begin position="190"/>
        <end position="212"/>
    </location>
</feature>
<evidence type="ECO:0000256" key="3">
    <source>
        <dbReference type="ARBA" id="ARBA00022448"/>
    </source>
</evidence>
<keyword evidence="4" id="KW-1003">Cell membrane</keyword>
<proteinExistence type="inferred from homology"/>
<name>A0A4V2PH75_ANCAQ</name>
<sequence length="243" mass="26307">MTYVLQFGDIERFLPLVWQGAIITLQLTAAAIIGGFAVGLVSAVGRGSKWSVLRVPAAIYVEVTRNTPLLVQIFFAFFALPSLGLRLTPLEAAFFALIWNNGAYMTEILRAGLVSVHRSQLEAGQCLGMSWLQVFVYVQLPTAIANVYPAMVGQFMIIFLNSSVASTIGVEDLMGAAGYIQSETLRAFEIYLVTAAAYVSLGFVIRGIFAALAPDNPFKRIVCRWVHALSAAGSSPHPSRSDV</sequence>
<dbReference type="SUPFAM" id="SSF161098">
    <property type="entry name" value="MetI-like"/>
    <property type="match status" value="1"/>
</dbReference>
<dbReference type="PANTHER" id="PTHR30614:SF35">
    <property type="entry name" value="ABC TRANSPORTER PERMEASE PROTEIN"/>
    <property type="match status" value="1"/>
</dbReference>
<evidence type="ECO:0000256" key="6">
    <source>
        <dbReference type="ARBA" id="ARBA00022989"/>
    </source>
</evidence>
<dbReference type="Gene3D" id="1.10.3720.10">
    <property type="entry name" value="MetI-like"/>
    <property type="match status" value="1"/>
</dbReference>
<feature type="transmembrane region" description="Helical" evidence="8">
    <location>
        <begin position="20"/>
        <end position="45"/>
    </location>
</feature>
<gene>
    <name evidence="10" type="ORF">EV667_4076</name>
</gene>
<dbReference type="Pfam" id="PF00528">
    <property type="entry name" value="BPD_transp_1"/>
    <property type="match status" value="1"/>
</dbReference>
<dbReference type="InterPro" id="IPR043429">
    <property type="entry name" value="ArtM/GltK/GlnP/TcyL/YhdX-like"/>
</dbReference>
<feature type="domain" description="ABC transmembrane type-1" evidence="9">
    <location>
        <begin position="21"/>
        <end position="209"/>
    </location>
</feature>
<evidence type="ECO:0000256" key="7">
    <source>
        <dbReference type="ARBA" id="ARBA00023136"/>
    </source>
</evidence>
<dbReference type="Proteomes" id="UP000295030">
    <property type="component" value="Unassembled WGS sequence"/>
</dbReference>
<feature type="transmembrane region" description="Helical" evidence="8">
    <location>
        <begin position="134"/>
        <end position="160"/>
    </location>
</feature>
<accession>A0A4V2PH75</accession>
<dbReference type="InterPro" id="IPR010065">
    <property type="entry name" value="AA_ABC_transptr_permease_3TM"/>
</dbReference>
<dbReference type="GO" id="GO:0022857">
    <property type="term" value="F:transmembrane transporter activity"/>
    <property type="evidence" value="ECO:0007669"/>
    <property type="project" value="InterPro"/>
</dbReference>
<dbReference type="GO" id="GO:0043190">
    <property type="term" value="C:ATP-binding cassette (ABC) transporter complex"/>
    <property type="evidence" value="ECO:0007669"/>
    <property type="project" value="InterPro"/>
</dbReference>
<keyword evidence="11" id="KW-1185">Reference proteome</keyword>
<dbReference type="NCBIfam" id="TIGR01726">
    <property type="entry name" value="HEQRo_perm_3TM"/>
    <property type="match status" value="1"/>
</dbReference>
<protein>
    <submittedName>
        <fullName evidence="10">Amino acid ABC transporter membrane protein 1 (PAAT family)</fullName>
    </submittedName>
</protein>
<evidence type="ECO:0000256" key="8">
    <source>
        <dbReference type="RuleBase" id="RU363032"/>
    </source>
</evidence>
<comment type="caution">
    <text evidence="10">The sequence shown here is derived from an EMBL/GenBank/DDBJ whole genome shotgun (WGS) entry which is preliminary data.</text>
</comment>
<evidence type="ECO:0000256" key="4">
    <source>
        <dbReference type="ARBA" id="ARBA00022475"/>
    </source>
</evidence>
<comment type="similarity">
    <text evidence="2">Belongs to the binding-protein-dependent transport system permease family. HisMQ subfamily.</text>
</comment>
<dbReference type="CDD" id="cd06261">
    <property type="entry name" value="TM_PBP2"/>
    <property type="match status" value="1"/>
</dbReference>
<dbReference type="PANTHER" id="PTHR30614">
    <property type="entry name" value="MEMBRANE COMPONENT OF AMINO ACID ABC TRANSPORTER"/>
    <property type="match status" value="1"/>
</dbReference>
<evidence type="ECO:0000313" key="11">
    <source>
        <dbReference type="Proteomes" id="UP000295030"/>
    </source>
</evidence>
<evidence type="ECO:0000259" key="9">
    <source>
        <dbReference type="PROSITE" id="PS50928"/>
    </source>
</evidence>
<evidence type="ECO:0000256" key="1">
    <source>
        <dbReference type="ARBA" id="ARBA00004429"/>
    </source>
</evidence>
<evidence type="ECO:0000256" key="2">
    <source>
        <dbReference type="ARBA" id="ARBA00010072"/>
    </source>
</evidence>
<dbReference type="GO" id="GO:0006865">
    <property type="term" value="P:amino acid transport"/>
    <property type="evidence" value="ECO:0007669"/>
    <property type="project" value="TreeGrafter"/>
</dbReference>
<dbReference type="RefSeq" id="WP_131837154.1">
    <property type="nucleotide sequence ID" value="NZ_SMFY01000005.1"/>
</dbReference>
<keyword evidence="6 8" id="KW-1133">Transmembrane helix</keyword>
<organism evidence="10 11">
    <name type="scientific">Ancylobacter aquaticus</name>
    <dbReference type="NCBI Taxonomy" id="100"/>
    <lineage>
        <taxon>Bacteria</taxon>
        <taxon>Pseudomonadati</taxon>
        <taxon>Pseudomonadota</taxon>
        <taxon>Alphaproteobacteria</taxon>
        <taxon>Hyphomicrobiales</taxon>
        <taxon>Xanthobacteraceae</taxon>
        <taxon>Ancylobacter</taxon>
    </lineage>
</organism>